<evidence type="ECO:0000256" key="2">
    <source>
        <dbReference type="ARBA" id="ARBA00011955"/>
    </source>
</evidence>
<sequence>MDTPQPIRLAVEAMATRFEIVLVGDDPVRLRAAGEAALAAVTDTEAALSRFVASSFVARLNRTAPGVALRTDPLDREWLLVADELQRLTGGAFDLCHGTDGSLELDDPGATRVRRTSSTARVDAGSIGKGVALDRARDELVDAGVTRALIHGGTSTVVALGAPPERSGWGVRVDLGDGRCVDVELVDAALSVSAQRGQDRLPEGGHVVDARTGTRSRAHEVVACTAPRATLADAWTTALLASGAAPDLRASACARGVTVLVPGSD</sequence>
<proteinExistence type="predicted"/>
<organism evidence="11 12">
    <name type="scientific">Rohdeia mirabilis</name>
    <dbReference type="NCBI Taxonomy" id="2528008"/>
    <lineage>
        <taxon>Bacteria</taxon>
        <taxon>Pseudomonadati</taxon>
        <taxon>Planctomycetota</taxon>
        <taxon>Planctomycetia</taxon>
        <taxon>Planctomycetia incertae sedis</taxon>
        <taxon>Rohdeia</taxon>
    </lineage>
</organism>
<dbReference type="PANTHER" id="PTHR30040:SF2">
    <property type="entry name" value="FAD:PROTEIN FMN TRANSFERASE"/>
    <property type="match status" value="1"/>
</dbReference>
<evidence type="ECO:0000313" key="11">
    <source>
        <dbReference type="EMBL" id="QDU84157.1"/>
    </source>
</evidence>
<gene>
    <name evidence="11" type="ORF">Pla163_12620</name>
</gene>
<keyword evidence="6" id="KW-0479">Metal-binding</keyword>
<accession>A0A518CY86</accession>
<dbReference type="SUPFAM" id="SSF143631">
    <property type="entry name" value="ApbE-like"/>
    <property type="match status" value="1"/>
</dbReference>
<evidence type="ECO:0000256" key="7">
    <source>
        <dbReference type="ARBA" id="ARBA00022827"/>
    </source>
</evidence>
<evidence type="ECO:0000256" key="8">
    <source>
        <dbReference type="ARBA" id="ARBA00022842"/>
    </source>
</evidence>
<dbReference type="OrthoDB" id="9778595at2"/>
<dbReference type="AlphaFoldDB" id="A0A518CY86"/>
<keyword evidence="4" id="KW-0285">Flavoprotein</keyword>
<dbReference type="GO" id="GO:0016740">
    <property type="term" value="F:transferase activity"/>
    <property type="evidence" value="ECO:0007669"/>
    <property type="project" value="UniProtKB-KW"/>
</dbReference>
<evidence type="ECO:0000256" key="5">
    <source>
        <dbReference type="ARBA" id="ARBA00022679"/>
    </source>
</evidence>
<evidence type="ECO:0000256" key="6">
    <source>
        <dbReference type="ARBA" id="ARBA00022723"/>
    </source>
</evidence>
<evidence type="ECO:0000256" key="4">
    <source>
        <dbReference type="ARBA" id="ARBA00022630"/>
    </source>
</evidence>
<dbReference type="InterPro" id="IPR024932">
    <property type="entry name" value="ApbE"/>
</dbReference>
<dbReference type="EMBL" id="CP036290">
    <property type="protein sequence ID" value="QDU84157.1"/>
    <property type="molecule type" value="Genomic_DNA"/>
</dbReference>
<keyword evidence="8" id="KW-0460">Magnesium</keyword>
<evidence type="ECO:0000256" key="1">
    <source>
        <dbReference type="ARBA" id="ARBA00001946"/>
    </source>
</evidence>
<name>A0A518CY86_9BACT</name>
<comment type="cofactor">
    <cofactor evidence="1">
        <name>Mg(2+)</name>
        <dbReference type="ChEBI" id="CHEBI:18420"/>
    </cofactor>
</comment>
<evidence type="ECO:0000313" key="12">
    <source>
        <dbReference type="Proteomes" id="UP000319342"/>
    </source>
</evidence>
<keyword evidence="12" id="KW-1185">Reference proteome</keyword>
<comment type="catalytic activity">
    <reaction evidence="10">
        <text>L-threonyl-[protein] + FAD = FMN-L-threonyl-[protein] + AMP + H(+)</text>
        <dbReference type="Rhea" id="RHEA:36847"/>
        <dbReference type="Rhea" id="RHEA-COMP:11060"/>
        <dbReference type="Rhea" id="RHEA-COMP:11061"/>
        <dbReference type="ChEBI" id="CHEBI:15378"/>
        <dbReference type="ChEBI" id="CHEBI:30013"/>
        <dbReference type="ChEBI" id="CHEBI:57692"/>
        <dbReference type="ChEBI" id="CHEBI:74257"/>
        <dbReference type="ChEBI" id="CHEBI:456215"/>
        <dbReference type="EC" id="2.7.1.180"/>
    </reaction>
</comment>
<dbReference type="InterPro" id="IPR003374">
    <property type="entry name" value="ApbE-like_sf"/>
</dbReference>
<dbReference type="Gene3D" id="3.10.520.10">
    <property type="entry name" value="ApbE-like domains"/>
    <property type="match status" value="2"/>
</dbReference>
<protein>
    <recommendedName>
        <fullName evidence="3">FAD:protein FMN transferase</fullName>
        <ecNumber evidence="2">2.7.1.180</ecNumber>
    </recommendedName>
    <alternativeName>
        <fullName evidence="9">Flavin transferase</fullName>
    </alternativeName>
</protein>
<dbReference type="EC" id="2.7.1.180" evidence="2"/>
<dbReference type="PANTHER" id="PTHR30040">
    <property type="entry name" value="THIAMINE BIOSYNTHESIS LIPOPROTEIN APBE"/>
    <property type="match status" value="1"/>
</dbReference>
<evidence type="ECO:0000256" key="9">
    <source>
        <dbReference type="ARBA" id="ARBA00031306"/>
    </source>
</evidence>
<evidence type="ECO:0000256" key="10">
    <source>
        <dbReference type="ARBA" id="ARBA00048540"/>
    </source>
</evidence>
<dbReference type="RefSeq" id="WP_145185182.1">
    <property type="nucleotide sequence ID" value="NZ_CP036290.1"/>
</dbReference>
<dbReference type="GO" id="GO:0046872">
    <property type="term" value="F:metal ion binding"/>
    <property type="evidence" value="ECO:0007669"/>
    <property type="project" value="UniProtKB-KW"/>
</dbReference>
<evidence type="ECO:0000256" key="3">
    <source>
        <dbReference type="ARBA" id="ARBA00016337"/>
    </source>
</evidence>
<keyword evidence="5" id="KW-0808">Transferase</keyword>
<reference evidence="11 12" key="1">
    <citation type="submission" date="2019-02" db="EMBL/GenBank/DDBJ databases">
        <title>Deep-cultivation of Planctomycetes and their phenomic and genomic characterization uncovers novel biology.</title>
        <authorList>
            <person name="Wiegand S."/>
            <person name="Jogler M."/>
            <person name="Boedeker C."/>
            <person name="Pinto D."/>
            <person name="Vollmers J."/>
            <person name="Rivas-Marin E."/>
            <person name="Kohn T."/>
            <person name="Peeters S.H."/>
            <person name="Heuer A."/>
            <person name="Rast P."/>
            <person name="Oberbeckmann S."/>
            <person name="Bunk B."/>
            <person name="Jeske O."/>
            <person name="Meyerdierks A."/>
            <person name="Storesund J.E."/>
            <person name="Kallscheuer N."/>
            <person name="Luecker S."/>
            <person name="Lage O.M."/>
            <person name="Pohl T."/>
            <person name="Merkel B.J."/>
            <person name="Hornburger P."/>
            <person name="Mueller R.-W."/>
            <person name="Bruemmer F."/>
            <person name="Labrenz M."/>
            <person name="Spormann A.M."/>
            <person name="Op den Camp H."/>
            <person name="Overmann J."/>
            <person name="Amann R."/>
            <person name="Jetten M.S.M."/>
            <person name="Mascher T."/>
            <person name="Medema M.H."/>
            <person name="Devos D.P."/>
            <person name="Kaster A.-K."/>
            <person name="Ovreas L."/>
            <person name="Rohde M."/>
            <person name="Galperin M.Y."/>
            <person name="Jogler C."/>
        </authorList>
    </citation>
    <scope>NUCLEOTIDE SEQUENCE [LARGE SCALE GENOMIC DNA]</scope>
    <source>
        <strain evidence="11 12">Pla163</strain>
    </source>
</reference>
<keyword evidence="7" id="KW-0274">FAD</keyword>
<dbReference type="Proteomes" id="UP000319342">
    <property type="component" value="Chromosome"/>
</dbReference>
<dbReference type="Pfam" id="PF02424">
    <property type="entry name" value="ApbE"/>
    <property type="match status" value="1"/>
</dbReference>